<proteinExistence type="predicted"/>
<name>A0A125MNL1_9GAMM</name>
<organism evidence="1 2">
    <name type="scientific">Lysobacter capsici AZ78</name>
    <dbReference type="NCBI Taxonomy" id="1444315"/>
    <lineage>
        <taxon>Bacteria</taxon>
        <taxon>Pseudomonadati</taxon>
        <taxon>Pseudomonadota</taxon>
        <taxon>Gammaproteobacteria</taxon>
        <taxon>Lysobacterales</taxon>
        <taxon>Lysobacteraceae</taxon>
        <taxon>Lysobacter</taxon>
    </lineage>
</organism>
<keyword evidence="2" id="KW-1185">Reference proteome</keyword>
<dbReference type="AlphaFoldDB" id="A0A125MNL1"/>
<gene>
    <name evidence="1" type="ORF">AZ78_4453</name>
</gene>
<protein>
    <submittedName>
        <fullName evidence="1">Uncharacterized protein</fullName>
    </submittedName>
</protein>
<dbReference type="Proteomes" id="UP000023435">
    <property type="component" value="Unassembled WGS sequence"/>
</dbReference>
<reference evidence="1 2" key="1">
    <citation type="journal article" date="2014" name="Genome Announc.">
        <title>Draft Genome Sequence of Lysobacter capsici AZ78, a Bacterium Antagonistic to Plant-Pathogenic Oomycetes.</title>
        <authorList>
            <person name="Puopolo G."/>
            <person name="Sonego P."/>
            <person name="Engelen K."/>
            <person name="Pertot I."/>
        </authorList>
    </citation>
    <scope>NUCLEOTIDE SEQUENCE [LARGE SCALE GENOMIC DNA]</scope>
    <source>
        <strain evidence="1 2">AZ78</strain>
    </source>
</reference>
<accession>A0A125MNL1</accession>
<sequence>MRTQERENREFSRCRHSVLPALNGRGPCRVGPIAARDTAFMGRARAAGVCWAQTPPGPAPKEGR</sequence>
<dbReference type="EMBL" id="JAJA02000001">
    <property type="protein sequence ID" value="KWS06893.1"/>
    <property type="molecule type" value="Genomic_DNA"/>
</dbReference>
<evidence type="ECO:0000313" key="1">
    <source>
        <dbReference type="EMBL" id="KWS06893.1"/>
    </source>
</evidence>
<comment type="caution">
    <text evidence="1">The sequence shown here is derived from an EMBL/GenBank/DDBJ whole genome shotgun (WGS) entry which is preliminary data.</text>
</comment>
<evidence type="ECO:0000313" key="2">
    <source>
        <dbReference type="Proteomes" id="UP000023435"/>
    </source>
</evidence>